<dbReference type="GO" id="GO:0012505">
    <property type="term" value="C:endomembrane system"/>
    <property type="evidence" value="ECO:0007669"/>
    <property type="project" value="UniProtKB-SubCell"/>
</dbReference>
<evidence type="ECO:0000256" key="1">
    <source>
        <dbReference type="ARBA" id="ARBA00004127"/>
    </source>
</evidence>
<feature type="transmembrane region" description="Helical" evidence="6">
    <location>
        <begin position="404"/>
        <end position="422"/>
    </location>
</feature>
<dbReference type="STRING" id="1109443.G4TDV1"/>
<dbReference type="GO" id="GO:0005886">
    <property type="term" value="C:plasma membrane"/>
    <property type="evidence" value="ECO:0007669"/>
    <property type="project" value="TreeGrafter"/>
</dbReference>
<evidence type="ECO:0000313" key="8">
    <source>
        <dbReference type="EMBL" id="CCA69509.1"/>
    </source>
</evidence>
<feature type="transmembrane region" description="Helical" evidence="6">
    <location>
        <begin position="500"/>
        <end position="521"/>
    </location>
</feature>
<dbReference type="GO" id="GO:0015174">
    <property type="term" value="F:basic amino acid transmembrane transporter activity"/>
    <property type="evidence" value="ECO:0007669"/>
    <property type="project" value="TreeGrafter"/>
</dbReference>
<evidence type="ECO:0000256" key="3">
    <source>
        <dbReference type="ARBA" id="ARBA00022692"/>
    </source>
</evidence>
<dbReference type="PANTHER" id="PTHR23501">
    <property type="entry name" value="MAJOR FACILITATOR SUPERFAMILY"/>
    <property type="match status" value="1"/>
</dbReference>
<dbReference type="Gene3D" id="1.20.1720.10">
    <property type="entry name" value="Multidrug resistance protein D"/>
    <property type="match status" value="1"/>
</dbReference>
<feature type="transmembrane region" description="Helical" evidence="6">
    <location>
        <begin position="191"/>
        <end position="211"/>
    </location>
</feature>
<keyword evidence="3 6" id="KW-0812">Transmembrane</keyword>
<keyword evidence="4 6" id="KW-1133">Transmembrane helix</keyword>
<dbReference type="AlphaFoldDB" id="G4TDV1"/>
<feature type="transmembrane region" description="Helical" evidence="6">
    <location>
        <begin position="73"/>
        <end position="91"/>
    </location>
</feature>
<feature type="domain" description="Major facilitator superfamily (MFS) profile" evidence="7">
    <location>
        <begin position="38"/>
        <end position="528"/>
    </location>
</feature>
<evidence type="ECO:0000256" key="2">
    <source>
        <dbReference type="ARBA" id="ARBA00022448"/>
    </source>
</evidence>
<feature type="transmembrane region" description="Helical" evidence="6">
    <location>
        <begin position="35"/>
        <end position="53"/>
    </location>
</feature>
<accession>G4TDV1</accession>
<organism evidence="8 9">
    <name type="scientific">Serendipita indica (strain DSM 11827)</name>
    <name type="common">Root endophyte fungus</name>
    <name type="synonym">Piriformospora indica</name>
    <dbReference type="NCBI Taxonomy" id="1109443"/>
    <lineage>
        <taxon>Eukaryota</taxon>
        <taxon>Fungi</taxon>
        <taxon>Dikarya</taxon>
        <taxon>Basidiomycota</taxon>
        <taxon>Agaricomycotina</taxon>
        <taxon>Agaricomycetes</taxon>
        <taxon>Sebacinales</taxon>
        <taxon>Serendipitaceae</taxon>
        <taxon>Serendipita</taxon>
    </lineage>
</organism>
<keyword evidence="9" id="KW-1185">Reference proteome</keyword>
<feature type="transmembrane region" description="Helical" evidence="6">
    <location>
        <begin position="262"/>
        <end position="280"/>
    </location>
</feature>
<name>G4TDV1_SERID</name>
<feature type="transmembrane region" description="Helical" evidence="6">
    <location>
        <begin position="301"/>
        <end position="325"/>
    </location>
</feature>
<evidence type="ECO:0000259" key="7">
    <source>
        <dbReference type="PROSITE" id="PS50850"/>
    </source>
</evidence>
<keyword evidence="2" id="KW-0813">Transport</keyword>
<evidence type="ECO:0000313" key="9">
    <source>
        <dbReference type="Proteomes" id="UP000007148"/>
    </source>
</evidence>
<reference evidence="8 9" key="1">
    <citation type="journal article" date="2011" name="PLoS Pathog.">
        <title>Endophytic Life Strategies Decoded by Genome and Transcriptome Analyses of the Mutualistic Root Symbiont Piriformospora indica.</title>
        <authorList>
            <person name="Zuccaro A."/>
            <person name="Lahrmann U."/>
            <person name="Guldener U."/>
            <person name="Langen G."/>
            <person name="Pfiffi S."/>
            <person name="Biedenkopf D."/>
            <person name="Wong P."/>
            <person name="Samans B."/>
            <person name="Grimm C."/>
            <person name="Basiewicz M."/>
            <person name="Murat C."/>
            <person name="Martin F."/>
            <person name="Kogel K.H."/>
        </authorList>
    </citation>
    <scope>NUCLEOTIDE SEQUENCE [LARGE SCALE GENOMIC DNA]</scope>
    <source>
        <strain evidence="8 9">DSM 11827</strain>
    </source>
</reference>
<dbReference type="PROSITE" id="PS50850">
    <property type="entry name" value="MFS"/>
    <property type="match status" value="1"/>
</dbReference>
<dbReference type="eggNOG" id="KOG0254">
    <property type="taxonomic scope" value="Eukaryota"/>
</dbReference>
<dbReference type="OrthoDB" id="3437016at2759"/>
<comment type="caution">
    <text evidence="8">The sequence shown here is derived from an EMBL/GenBank/DDBJ whole genome shotgun (WGS) entry which is preliminary data.</text>
</comment>
<keyword evidence="5 6" id="KW-0472">Membrane</keyword>
<dbReference type="FunCoup" id="G4TDV1">
    <property type="interactions" value="19"/>
</dbReference>
<dbReference type="HOGENOM" id="CLU_000960_22_3_1"/>
<dbReference type="PANTHER" id="PTHR23501:SF191">
    <property type="entry name" value="VACUOLAR BASIC AMINO ACID TRANSPORTER 4"/>
    <property type="match status" value="1"/>
</dbReference>
<sequence>MSPTERDPLLPKVGIISTKLSSSPTANNDVSRATLIRILAVVWMVSLLGAMNVTTAATLQQPIGDDFKQSHKASYVGTSYLLSACCFTPLYGRLSDIFGRKGAMLLALVLFTTGTFLCAIATSMEVLIGARVIAGMGGGGILTVSSVVVSDLVPLRSRGLFQGFAVILFGAGAGLGGLLGGWIHVNFGWRTAFGFQVPLLILAAIFVSIHLNITLPQVSLTIEQKLAKIDWLGSLTLVLAVSSLVVGFGLKATEDLQWSDPFVWMPLIFSGVSFASFWFVEAKVSPEPVLPMRLLLSRTPLCVALTNLFGSIVGFSIIYNVPLYFMAVRPQSASRAGLHLLPISLALPVGALFSGWMMRRTGRYSWVVTASTTISLFASISVAMWKEDTTSELKFWLTIAPNGLGFAAVQTSTFIAITACVPREDMATAIGVVYLSRAIGQVLGVSLSGTLFQTILTKQLRARMPGPDASIIVDAVRRNAGLVGSLGSAQRQAAVDSFAFALRTIFICQAAVSFITILCALPIEERPLSDSCEEHEGYEDRLKETA</sequence>
<comment type="subcellular location">
    <subcellularLocation>
        <location evidence="1">Endomembrane system</location>
        <topology evidence="1">Multi-pass membrane protein</topology>
    </subcellularLocation>
</comment>
<evidence type="ECO:0000256" key="6">
    <source>
        <dbReference type="SAM" id="Phobius"/>
    </source>
</evidence>
<gene>
    <name evidence="8" type="ORF">PIIN_03409</name>
</gene>
<protein>
    <submittedName>
        <fullName evidence="8">Related to VBA1-Vacuolar Basic Amino acid transporter</fullName>
    </submittedName>
</protein>
<dbReference type="InterPro" id="IPR036259">
    <property type="entry name" value="MFS_trans_sf"/>
</dbReference>
<dbReference type="OMA" id="AFSMLYN"/>
<dbReference type="EMBL" id="CAFZ01000056">
    <property type="protein sequence ID" value="CCA69509.1"/>
    <property type="molecule type" value="Genomic_DNA"/>
</dbReference>
<evidence type="ECO:0000256" key="5">
    <source>
        <dbReference type="ARBA" id="ARBA00023136"/>
    </source>
</evidence>
<feature type="transmembrane region" description="Helical" evidence="6">
    <location>
        <begin position="161"/>
        <end position="185"/>
    </location>
</feature>
<dbReference type="InParanoid" id="G4TDV1"/>
<dbReference type="GO" id="GO:0000329">
    <property type="term" value="C:fungal-type vacuole membrane"/>
    <property type="evidence" value="ECO:0007669"/>
    <property type="project" value="TreeGrafter"/>
</dbReference>
<feature type="transmembrane region" description="Helical" evidence="6">
    <location>
        <begin position="434"/>
        <end position="456"/>
    </location>
</feature>
<proteinExistence type="predicted"/>
<dbReference type="Pfam" id="PF07690">
    <property type="entry name" value="MFS_1"/>
    <property type="match status" value="1"/>
</dbReference>
<evidence type="ECO:0000256" key="4">
    <source>
        <dbReference type="ARBA" id="ARBA00022989"/>
    </source>
</evidence>
<feature type="transmembrane region" description="Helical" evidence="6">
    <location>
        <begin position="364"/>
        <end position="384"/>
    </location>
</feature>
<feature type="transmembrane region" description="Helical" evidence="6">
    <location>
        <begin position="128"/>
        <end position="149"/>
    </location>
</feature>
<feature type="transmembrane region" description="Helical" evidence="6">
    <location>
        <begin position="231"/>
        <end position="250"/>
    </location>
</feature>
<feature type="transmembrane region" description="Helical" evidence="6">
    <location>
        <begin position="337"/>
        <end position="357"/>
    </location>
</feature>
<dbReference type="Proteomes" id="UP000007148">
    <property type="component" value="Unassembled WGS sequence"/>
</dbReference>
<dbReference type="InterPro" id="IPR011701">
    <property type="entry name" value="MFS"/>
</dbReference>
<dbReference type="InterPro" id="IPR020846">
    <property type="entry name" value="MFS_dom"/>
</dbReference>
<dbReference type="SUPFAM" id="SSF103473">
    <property type="entry name" value="MFS general substrate transporter"/>
    <property type="match status" value="1"/>
</dbReference>
<dbReference type="Gene3D" id="1.20.1250.20">
    <property type="entry name" value="MFS general substrate transporter like domains"/>
    <property type="match status" value="1"/>
</dbReference>
<feature type="transmembrane region" description="Helical" evidence="6">
    <location>
        <begin position="103"/>
        <end position="122"/>
    </location>
</feature>